<evidence type="ECO:0000313" key="10">
    <source>
        <dbReference type="EMBL" id="RPB17592.1"/>
    </source>
</evidence>
<dbReference type="GO" id="GO:0000139">
    <property type="term" value="C:Golgi membrane"/>
    <property type="evidence" value="ECO:0007669"/>
    <property type="project" value="UniProtKB-SubCell"/>
</dbReference>
<keyword evidence="11" id="KW-1185">Reference proteome</keyword>
<evidence type="ECO:0000256" key="2">
    <source>
        <dbReference type="ARBA" id="ARBA00006419"/>
    </source>
</evidence>
<protein>
    <recommendedName>
        <fullName evidence="3">Conserved oligomeric Golgi complex subunit 8</fullName>
    </recommendedName>
    <alternativeName>
        <fullName evidence="8">Component of oligomeric Golgi complex 8</fullName>
    </alternativeName>
</protein>
<keyword evidence="7" id="KW-0472">Membrane</keyword>
<name>A0A3N4L7X3_9PEZI</name>
<dbReference type="OrthoDB" id="1661054at2759"/>
<gene>
    <name evidence="10" type="ORF">P167DRAFT_531148</name>
</gene>
<evidence type="ECO:0000256" key="8">
    <source>
        <dbReference type="ARBA" id="ARBA00031347"/>
    </source>
</evidence>
<comment type="similarity">
    <text evidence="2">Belongs to the COG8 family.</text>
</comment>
<evidence type="ECO:0000256" key="4">
    <source>
        <dbReference type="ARBA" id="ARBA00022448"/>
    </source>
</evidence>
<evidence type="ECO:0000256" key="9">
    <source>
        <dbReference type="SAM" id="MobiDB-lite"/>
    </source>
</evidence>
<dbReference type="EMBL" id="ML119105">
    <property type="protein sequence ID" value="RPB17592.1"/>
    <property type="molecule type" value="Genomic_DNA"/>
</dbReference>
<dbReference type="STRING" id="1392247.A0A3N4L7X3"/>
<dbReference type="Proteomes" id="UP000277580">
    <property type="component" value="Unassembled WGS sequence"/>
</dbReference>
<dbReference type="PANTHER" id="PTHR21311:SF0">
    <property type="entry name" value="CONSERVED OLIGOMERIC GOLGI COMPLEX SUBUNIT 8"/>
    <property type="match status" value="1"/>
</dbReference>
<dbReference type="InterPro" id="IPR007255">
    <property type="entry name" value="COG8"/>
</dbReference>
<evidence type="ECO:0000256" key="1">
    <source>
        <dbReference type="ARBA" id="ARBA00004395"/>
    </source>
</evidence>
<evidence type="ECO:0000256" key="7">
    <source>
        <dbReference type="ARBA" id="ARBA00023136"/>
    </source>
</evidence>
<proteinExistence type="inferred from homology"/>
<keyword evidence="5" id="KW-0653">Protein transport</keyword>
<evidence type="ECO:0000256" key="3">
    <source>
        <dbReference type="ARBA" id="ARBA00020983"/>
    </source>
</evidence>
<keyword evidence="6" id="KW-0333">Golgi apparatus</keyword>
<sequence length="446" mass="47368">MATPPSTSATDPLLELLLPHMPPTAPPPDPTTSSTYLPRLSSLSLTSILETEPSSLSASLHSLTLNLQKLSSRSHKQLIASSHHLSSVPGAITSLNASLDTLTTTLPTVDDQITHFTTTFTREGPHLTTRASTHLLSRNLDRILDILHLPTHLQTLIASSSHPTALDLLAHVRRLHALHPNSPTIASVATACASLQQTMVTNLITTLRGPLKLPTAMKTIGFLRRCTSGQTLDERGLRGLFLVCRAAYLSSLLDALEPLKELATGAAGKERYLKRWIEVFREQSFAIVGMYRSIFPNSLPAESTSATSASPTISSPPTFTSRTETLRSRSSSTLSSARDEDDPEGGQPPDPLASFVLHLVGLLTGVLGEYLSGVEDKAGRESLLTQVLYAAGSLGRLGGEFGAMLGVVECFGGGGGGGGGEGEEWVGVVAKHKVLAERLETLAGRT</sequence>
<evidence type="ECO:0000313" key="11">
    <source>
        <dbReference type="Proteomes" id="UP000277580"/>
    </source>
</evidence>
<dbReference type="InParanoid" id="A0A3N4L7X3"/>
<dbReference type="GO" id="GO:0015031">
    <property type="term" value="P:protein transport"/>
    <property type="evidence" value="ECO:0007669"/>
    <property type="project" value="UniProtKB-KW"/>
</dbReference>
<evidence type="ECO:0000256" key="5">
    <source>
        <dbReference type="ARBA" id="ARBA00022927"/>
    </source>
</evidence>
<dbReference type="GO" id="GO:0006891">
    <property type="term" value="P:intra-Golgi vesicle-mediated transport"/>
    <property type="evidence" value="ECO:0007669"/>
    <property type="project" value="TreeGrafter"/>
</dbReference>
<dbReference type="PANTHER" id="PTHR21311">
    <property type="entry name" value="CONSERVED OLIGOMERIC GOLGI COMPLEX COMPONENT 8"/>
    <property type="match status" value="1"/>
</dbReference>
<keyword evidence="4" id="KW-0813">Transport</keyword>
<organism evidence="10 11">
    <name type="scientific">Morchella conica CCBAS932</name>
    <dbReference type="NCBI Taxonomy" id="1392247"/>
    <lineage>
        <taxon>Eukaryota</taxon>
        <taxon>Fungi</taxon>
        <taxon>Dikarya</taxon>
        <taxon>Ascomycota</taxon>
        <taxon>Pezizomycotina</taxon>
        <taxon>Pezizomycetes</taxon>
        <taxon>Pezizales</taxon>
        <taxon>Morchellaceae</taxon>
        <taxon>Morchella</taxon>
    </lineage>
</organism>
<reference evidence="10 11" key="1">
    <citation type="journal article" date="2018" name="Nat. Ecol. Evol.">
        <title>Pezizomycetes genomes reveal the molecular basis of ectomycorrhizal truffle lifestyle.</title>
        <authorList>
            <person name="Murat C."/>
            <person name="Payen T."/>
            <person name="Noel B."/>
            <person name="Kuo A."/>
            <person name="Morin E."/>
            <person name="Chen J."/>
            <person name="Kohler A."/>
            <person name="Krizsan K."/>
            <person name="Balestrini R."/>
            <person name="Da Silva C."/>
            <person name="Montanini B."/>
            <person name="Hainaut M."/>
            <person name="Levati E."/>
            <person name="Barry K.W."/>
            <person name="Belfiori B."/>
            <person name="Cichocki N."/>
            <person name="Clum A."/>
            <person name="Dockter R.B."/>
            <person name="Fauchery L."/>
            <person name="Guy J."/>
            <person name="Iotti M."/>
            <person name="Le Tacon F."/>
            <person name="Lindquist E.A."/>
            <person name="Lipzen A."/>
            <person name="Malagnac F."/>
            <person name="Mello A."/>
            <person name="Molinier V."/>
            <person name="Miyauchi S."/>
            <person name="Poulain J."/>
            <person name="Riccioni C."/>
            <person name="Rubini A."/>
            <person name="Sitrit Y."/>
            <person name="Splivallo R."/>
            <person name="Traeger S."/>
            <person name="Wang M."/>
            <person name="Zifcakova L."/>
            <person name="Wipf D."/>
            <person name="Zambonelli A."/>
            <person name="Paolocci F."/>
            <person name="Nowrousian M."/>
            <person name="Ottonello S."/>
            <person name="Baldrian P."/>
            <person name="Spatafora J.W."/>
            <person name="Henrissat B."/>
            <person name="Nagy L.G."/>
            <person name="Aury J.M."/>
            <person name="Wincker P."/>
            <person name="Grigoriev I.V."/>
            <person name="Bonfante P."/>
            <person name="Martin F.M."/>
        </authorList>
    </citation>
    <scope>NUCLEOTIDE SEQUENCE [LARGE SCALE GENOMIC DNA]</scope>
    <source>
        <strain evidence="10 11">CCBAS932</strain>
    </source>
</reference>
<dbReference type="Pfam" id="PF04124">
    <property type="entry name" value="Dor1"/>
    <property type="match status" value="1"/>
</dbReference>
<evidence type="ECO:0000256" key="6">
    <source>
        <dbReference type="ARBA" id="ARBA00023034"/>
    </source>
</evidence>
<feature type="compositionally biased region" description="Low complexity" evidence="9">
    <location>
        <begin position="305"/>
        <end position="336"/>
    </location>
</feature>
<accession>A0A3N4L7X3</accession>
<dbReference type="GO" id="GO:0017119">
    <property type="term" value="C:Golgi transport complex"/>
    <property type="evidence" value="ECO:0007669"/>
    <property type="project" value="InterPro"/>
</dbReference>
<comment type="subcellular location">
    <subcellularLocation>
        <location evidence="1">Golgi apparatus membrane</location>
        <topology evidence="1">Peripheral membrane protein</topology>
    </subcellularLocation>
</comment>
<dbReference type="AlphaFoldDB" id="A0A3N4L7X3"/>
<feature type="region of interest" description="Disordered" evidence="9">
    <location>
        <begin position="305"/>
        <end position="350"/>
    </location>
</feature>